<dbReference type="EC" id="7.2.2.21" evidence="11"/>
<dbReference type="PROSITE" id="PS50846">
    <property type="entry name" value="HMA_2"/>
    <property type="match status" value="2"/>
</dbReference>
<dbReference type="Gene3D" id="3.40.50.1000">
    <property type="entry name" value="HAD superfamily/HAD-like"/>
    <property type="match status" value="1"/>
</dbReference>
<dbReference type="STRING" id="1796616.A4V09_00495"/>
<dbReference type="InterPro" id="IPR027256">
    <property type="entry name" value="P-typ_ATPase_IB"/>
</dbReference>
<dbReference type="Gene3D" id="2.70.150.10">
    <property type="entry name" value="Calcium-transporting ATPase, cytoplasmic transduction domain A"/>
    <property type="match status" value="1"/>
</dbReference>
<dbReference type="Proteomes" id="UP000092574">
    <property type="component" value="Chromosome"/>
</dbReference>
<evidence type="ECO:0000256" key="6">
    <source>
        <dbReference type="ARBA" id="ARBA00022741"/>
    </source>
</evidence>
<dbReference type="AlphaFoldDB" id="A0A1C7I447"/>
<evidence type="ECO:0000256" key="4">
    <source>
        <dbReference type="ARBA" id="ARBA00022692"/>
    </source>
</evidence>
<dbReference type="GO" id="GO:0005524">
    <property type="term" value="F:ATP binding"/>
    <property type="evidence" value="ECO:0007669"/>
    <property type="project" value="UniProtKB-UniRule"/>
</dbReference>
<keyword evidence="13" id="KW-1003">Cell membrane</keyword>
<dbReference type="GO" id="GO:0005886">
    <property type="term" value="C:plasma membrane"/>
    <property type="evidence" value="ECO:0007669"/>
    <property type="project" value="UniProtKB-SubCell"/>
</dbReference>
<dbReference type="CDD" id="cd00371">
    <property type="entry name" value="HMA"/>
    <property type="match status" value="2"/>
</dbReference>
<feature type="transmembrane region" description="Helical" evidence="13">
    <location>
        <begin position="208"/>
        <end position="227"/>
    </location>
</feature>
<organism evidence="15 16">
    <name type="scientific">Blautia pseudococcoides</name>
    <dbReference type="NCBI Taxonomy" id="1796616"/>
    <lineage>
        <taxon>Bacteria</taxon>
        <taxon>Bacillati</taxon>
        <taxon>Bacillota</taxon>
        <taxon>Clostridia</taxon>
        <taxon>Lachnospirales</taxon>
        <taxon>Lachnospiraceae</taxon>
        <taxon>Blautia</taxon>
    </lineage>
</organism>
<evidence type="ECO:0000256" key="2">
    <source>
        <dbReference type="ARBA" id="ARBA00006024"/>
    </source>
</evidence>
<accession>A0A1C7I447</accession>
<dbReference type="Gene3D" id="3.30.70.100">
    <property type="match status" value="2"/>
</dbReference>
<dbReference type="SFLD" id="SFLDG00002">
    <property type="entry name" value="C1.7:_P-type_atpase_like"/>
    <property type="match status" value="1"/>
</dbReference>
<dbReference type="SUPFAM" id="SSF81653">
    <property type="entry name" value="Calcium ATPase, transduction domain A"/>
    <property type="match status" value="1"/>
</dbReference>
<dbReference type="SFLD" id="SFLDF00027">
    <property type="entry name" value="p-type_atpase"/>
    <property type="match status" value="1"/>
</dbReference>
<evidence type="ECO:0000256" key="7">
    <source>
        <dbReference type="ARBA" id="ARBA00022840"/>
    </source>
</evidence>
<dbReference type="InterPro" id="IPR006121">
    <property type="entry name" value="HMA_dom"/>
</dbReference>
<dbReference type="InterPro" id="IPR018303">
    <property type="entry name" value="ATPase_P-typ_P_site"/>
</dbReference>
<dbReference type="OrthoDB" id="9813266at2"/>
<evidence type="ECO:0000313" key="16">
    <source>
        <dbReference type="Proteomes" id="UP000092574"/>
    </source>
</evidence>
<evidence type="ECO:0000256" key="13">
    <source>
        <dbReference type="RuleBase" id="RU362081"/>
    </source>
</evidence>
<evidence type="ECO:0000259" key="14">
    <source>
        <dbReference type="PROSITE" id="PS50846"/>
    </source>
</evidence>
<comment type="similarity">
    <text evidence="2 13">Belongs to the cation transport ATPase (P-type) (TC 3.A.3) family. Type IB subfamily.</text>
</comment>
<keyword evidence="3" id="KW-0104">Cadmium</keyword>
<dbReference type="PANTHER" id="PTHR48085:SF5">
    <property type="entry name" value="CADMIUM_ZINC-TRANSPORTING ATPASE HMA4-RELATED"/>
    <property type="match status" value="1"/>
</dbReference>
<sequence>MPDADCEKKVYILKNLGCANCAAKMEAKIKELPGVEYATITFATNQLRLSARDHASLLPRIQEICTSIESQVEVVPRFKMPGAFTTKTYRIENLGCAHCASKMEEKINALPEVSNATLTFATHQLRVTSKRDPDILLNQIQKICTDIESGVTIKAKDTTPKSADTLPIQDVVPPTRVLSQDTKTILALCTGAALFVAGEVLEHMGMEIPSLAVLLTAYVLLGGRIVLTALRNLAKGHVFDENFLMSVATIGAIVIREYPEAVGVMLFYRIGEYFEHKAVERSRSQIMDAVDMRPETVTLVIGDDTKTIAAGDAVVGDIILIRPGDRIPLDSVVIEGESRIDTSPVTGEPVPVKAGFGDELTSGCVNTSGLLKVRVEKILEESMVTRILDSVENAAASKPKIDRFITRFARVYTPFVVFLALATAVIPSLITGDWDHWVYTALTFLVISCPCALVLSVPLAFFSGIGAGSKRGILFKGGVSLEAMKGVNAVIMDKTGTLTEGNFVLQTVLPAGHMNADDLLELCAACESTSSHPIANSIVTAAQGKGLPIKRPDSVEEIAGCGIHAFINGSEILCGNRKLMEKFHIPMENISTDGLGAEVFAVKDKTYVGSLVIADTLKGDAKSAVKKIKDMGITPAMLTGDAQETALAVAKAAGIEEVRARLLPQDKLNELTRLRNTYGSVMFVGDGINDAPVLAGADVGAAMGSGADAAIEAADVVFMNSSMEAVPQALSIARATSRISWQNVIFALIIKVLVMILGLFGFASMWMAVFADTGVAILCVLNSIRILYRKNLS</sequence>
<evidence type="ECO:0000256" key="3">
    <source>
        <dbReference type="ARBA" id="ARBA00022539"/>
    </source>
</evidence>
<keyword evidence="4 13" id="KW-0812">Transmembrane</keyword>
<keyword evidence="10 13" id="KW-0472">Membrane</keyword>
<dbReference type="PRINTS" id="PR00941">
    <property type="entry name" value="CDATPASE"/>
</dbReference>
<dbReference type="PROSITE" id="PS00154">
    <property type="entry name" value="ATPASE_E1_E2"/>
    <property type="match status" value="1"/>
</dbReference>
<evidence type="ECO:0000256" key="10">
    <source>
        <dbReference type="ARBA" id="ARBA00023136"/>
    </source>
</evidence>
<dbReference type="InterPro" id="IPR001757">
    <property type="entry name" value="P_typ_ATPase"/>
</dbReference>
<keyword evidence="16" id="KW-1185">Reference proteome</keyword>
<dbReference type="RefSeq" id="WP_065540621.1">
    <property type="nucleotide sequence ID" value="NZ_CP015405.2"/>
</dbReference>
<dbReference type="NCBIfam" id="TIGR01512">
    <property type="entry name" value="ATPase-IB2_Cd"/>
    <property type="match status" value="1"/>
</dbReference>
<reference evidence="15" key="1">
    <citation type="submission" date="2017-04" db="EMBL/GenBank/DDBJ databases">
        <title>Complete Genome Sequences of Twelve Strains of a Stable Defined Moderately Diverse Mouse Microbiota 2 (sDMDMm2).</title>
        <authorList>
            <person name="Uchimura Y."/>
            <person name="Wyss M."/>
            <person name="Brugiroux S."/>
            <person name="Limenitakis J.P."/>
            <person name="Stecher B."/>
            <person name="McCoy K.D."/>
            <person name="Macpherson A.J."/>
        </authorList>
    </citation>
    <scope>NUCLEOTIDE SEQUENCE</scope>
    <source>
        <strain evidence="15">YL58</strain>
    </source>
</reference>
<keyword evidence="6 13" id="KW-0547">Nucleotide-binding</keyword>
<dbReference type="PROSITE" id="PS01229">
    <property type="entry name" value="COF_2"/>
    <property type="match status" value="1"/>
</dbReference>
<feature type="transmembrane region" description="Helical" evidence="13">
    <location>
        <begin position="408"/>
        <end position="430"/>
    </location>
</feature>
<dbReference type="InterPro" id="IPR051014">
    <property type="entry name" value="Cation_Transport_ATPase_IB"/>
</dbReference>
<evidence type="ECO:0000313" key="15">
    <source>
        <dbReference type="EMBL" id="ANU74386.1"/>
    </source>
</evidence>
<dbReference type="EMBL" id="CP015405">
    <property type="protein sequence ID" value="ANU74386.1"/>
    <property type="molecule type" value="Genomic_DNA"/>
</dbReference>
<dbReference type="InterPro" id="IPR059000">
    <property type="entry name" value="ATPase_P-type_domA"/>
</dbReference>
<proteinExistence type="inferred from homology"/>
<dbReference type="GO" id="GO:0046872">
    <property type="term" value="F:metal ion binding"/>
    <property type="evidence" value="ECO:0007669"/>
    <property type="project" value="UniProtKB-KW"/>
</dbReference>
<dbReference type="NCBIfam" id="TIGR01525">
    <property type="entry name" value="ATPase-IB_hvy"/>
    <property type="match status" value="1"/>
</dbReference>
<keyword evidence="8" id="KW-1278">Translocase</keyword>
<dbReference type="InterPro" id="IPR023298">
    <property type="entry name" value="ATPase_P-typ_TM_dom_sf"/>
</dbReference>
<dbReference type="SUPFAM" id="SSF81665">
    <property type="entry name" value="Calcium ATPase, transmembrane domain M"/>
    <property type="match status" value="1"/>
</dbReference>
<keyword evidence="9 13" id="KW-1133">Transmembrane helix</keyword>
<keyword evidence="5 13" id="KW-0479">Metal-binding</keyword>
<dbReference type="PRINTS" id="PR00119">
    <property type="entry name" value="CATATPASE"/>
</dbReference>
<gene>
    <name evidence="15" type="ORF">A4V09_00495</name>
</gene>
<feature type="domain" description="HMA" evidence="14">
    <location>
        <begin position="85"/>
        <end position="152"/>
    </location>
</feature>
<dbReference type="InterPro" id="IPR023299">
    <property type="entry name" value="ATPase_P-typ_cyto_dom_N"/>
</dbReference>
<evidence type="ECO:0000256" key="5">
    <source>
        <dbReference type="ARBA" id="ARBA00022723"/>
    </source>
</evidence>
<comment type="subcellular location">
    <subcellularLocation>
        <location evidence="13">Cell membrane</location>
    </subcellularLocation>
    <subcellularLocation>
        <location evidence="1">Membrane</location>
        <topology evidence="1">Multi-pass membrane protein</topology>
    </subcellularLocation>
</comment>
<dbReference type="InterPro" id="IPR008250">
    <property type="entry name" value="ATPase_P-typ_transduc_dom_A_sf"/>
</dbReference>
<evidence type="ECO:0000256" key="1">
    <source>
        <dbReference type="ARBA" id="ARBA00004141"/>
    </source>
</evidence>
<dbReference type="NCBIfam" id="TIGR01494">
    <property type="entry name" value="ATPase_P-type"/>
    <property type="match status" value="1"/>
</dbReference>
<feature type="domain" description="HMA" evidence="14">
    <location>
        <begin position="7"/>
        <end position="73"/>
    </location>
</feature>
<evidence type="ECO:0000256" key="12">
    <source>
        <dbReference type="ARBA" id="ARBA00049338"/>
    </source>
</evidence>
<dbReference type="PANTHER" id="PTHR48085">
    <property type="entry name" value="CADMIUM/ZINC-TRANSPORTING ATPASE HMA2-RELATED"/>
    <property type="match status" value="1"/>
</dbReference>
<evidence type="ECO:0000256" key="9">
    <source>
        <dbReference type="ARBA" id="ARBA00022989"/>
    </source>
</evidence>
<dbReference type="Gene3D" id="3.40.1110.10">
    <property type="entry name" value="Calcium-transporting ATPase, cytoplasmic domain N"/>
    <property type="match status" value="1"/>
</dbReference>
<dbReference type="SFLD" id="SFLDS00003">
    <property type="entry name" value="Haloacid_Dehalogenase"/>
    <property type="match status" value="1"/>
</dbReference>
<evidence type="ECO:0000256" key="8">
    <source>
        <dbReference type="ARBA" id="ARBA00022967"/>
    </source>
</evidence>
<dbReference type="GO" id="GO:0008551">
    <property type="term" value="F:P-type cadmium transporter activity"/>
    <property type="evidence" value="ECO:0007669"/>
    <property type="project" value="UniProtKB-EC"/>
</dbReference>
<dbReference type="KEGG" id="byl:A4V09_00495"/>
<feature type="transmembrane region" description="Helical" evidence="13">
    <location>
        <begin position="185"/>
        <end position="202"/>
    </location>
</feature>
<dbReference type="Pfam" id="PF00702">
    <property type="entry name" value="Hydrolase"/>
    <property type="match status" value="1"/>
</dbReference>
<dbReference type="InterPro" id="IPR023214">
    <property type="entry name" value="HAD_sf"/>
</dbReference>
<dbReference type="GO" id="GO:0016887">
    <property type="term" value="F:ATP hydrolysis activity"/>
    <property type="evidence" value="ECO:0007669"/>
    <property type="project" value="InterPro"/>
</dbReference>
<dbReference type="Pfam" id="PF00122">
    <property type="entry name" value="E1-E2_ATPase"/>
    <property type="match status" value="1"/>
</dbReference>
<protein>
    <recommendedName>
        <fullName evidence="11">Cd(2+)-exporting ATPase</fullName>
        <ecNumber evidence="11">7.2.2.21</ecNumber>
    </recommendedName>
</protein>
<dbReference type="Pfam" id="PF00403">
    <property type="entry name" value="HMA"/>
    <property type="match status" value="2"/>
</dbReference>
<feature type="transmembrane region" description="Helical" evidence="13">
    <location>
        <begin position="436"/>
        <end position="462"/>
    </location>
</feature>
<dbReference type="SUPFAM" id="SSF56784">
    <property type="entry name" value="HAD-like"/>
    <property type="match status" value="1"/>
</dbReference>
<feature type="transmembrane region" description="Helical" evidence="13">
    <location>
        <begin position="744"/>
        <end position="763"/>
    </location>
</feature>
<keyword evidence="7 13" id="KW-0067">ATP-binding</keyword>
<dbReference type="SUPFAM" id="SSF55008">
    <property type="entry name" value="HMA, heavy metal-associated domain"/>
    <property type="match status" value="2"/>
</dbReference>
<evidence type="ECO:0000256" key="11">
    <source>
        <dbReference type="ARBA" id="ARBA00039103"/>
    </source>
</evidence>
<dbReference type="InterPro" id="IPR044492">
    <property type="entry name" value="P_typ_ATPase_HD_dom"/>
</dbReference>
<comment type="catalytic activity">
    <reaction evidence="12">
        <text>Cd(2+)(in) + ATP + H2O = Cd(2+)(out) + ADP + phosphate + H(+)</text>
        <dbReference type="Rhea" id="RHEA:12132"/>
        <dbReference type="ChEBI" id="CHEBI:15377"/>
        <dbReference type="ChEBI" id="CHEBI:15378"/>
        <dbReference type="ChEBI" id="CHEBI:30616"/>
        <dbReference type="ChEBI" id="CHEBI:43474"/>
        <dbReference type="ChEBI" id="CHEBI:48775"/>
        <dbReference type="ChEBI" id="CHEBI:456216"/>
        <dbReference type="EC" id="7.2.2.21"/>
    </reaction>
</comment>
<feature type="transmembrane region" description="Helical" evidence="13">
    <location>
        <begin position="769"/>
        <end position="788"/>
    </location>
</feature>
<name>A0A1C7I447_9FIRM</name>
<dbReference type="InterPro" id="IPR036412">
    <property type="entry name" value="HAD-like_sf"/>
</dbReference>
<dbReference type="InterPro" id="IPR036163">
    <property type="entry name" value="HMA_dom_sf"/>
</dbReference>